<dbReference type="FunFam" id="2.20.25.80:FF:000009">
    <property type="entry name" value="WRKY transcription factor 53"/>
    <property type="match status" value="1"/>
</dbReference>
<dbReference type="InterPro" id="IPR044810">
    <property type="entry name" value="WRKY_plant"/>
</dbReference>
<protein>
    <submittedName>
        <fullName evidence="10">Probable WRKY transcription factor 46</fullName>
    </submittedName>
</protein>
<evidence type="ECO:0000256" key="3">
    <source>
        <dbReference type="ARBA" id="ARBA00023125"/>
    </source>
</evidence>
<dbReference type="KEGG" id="cmax:111473324"/>
<dbReference type="GO" id="GO:0005634">
    <property type="term" value="C:nucleus"/>
    <property type="evidence" value="ECO:0007669"/>
    <property type="project" value="UniProtKB-SubCell"/>
</dbReference>
<dbReference type="GO" id="GO:0010150">
    <property type="term" value="P:leaf senescence"/>
    <property type="evidence" value="ECO:0007669"/>
    <property type="project" value="UniProtKB-ARBA"/>
</dbReference>
<dbReference type="GO" id="GO:0010193">
    <property type="term" value="P:response to ozone"/>
    <property type="evidence" value="ECO:0007669"/>
    <property type="project" value="UniProtKB-ARBA"/>
</dbReference>
<dbReference type="AlphaFoldDB" id="A0A6J1II79"/>
<name>A0A6J1II79_CUCMA</name>
<dbReference type="Pfam" id="PF03106">
    <property type="entry name" value="WRKY"/>
    <property type="match status" value="1"/>
</dbReference>
<proteinExistence type="inferred from homology"/>
<dbReference type="SMART" id="SM00774">
    <property type="entry name" value="WRKY"/>
    <property type="match status" value="1"/>
</dbReference>
<feature type="region of interest" description="Disordered" evidence="7">
    <location>
        <begin position="72"/>
        <end position="96"/>
    </location>
</feature>
<feature type="compositionally biased region" description="Acidic residues" evidence="7">
    <location>
        <begin position="75"/>
        <end position="85"/>
    </location>
</feature>
<dbReference type="RefSeq" id="XP_022974644.1">
    <property type="nucleotide sequence ID" value="XM_023118876.1"/>
</dbReference>
<dbReference type="InterPro" id="IPR003657">
    <property type="entry name" value="WRKY_dom"/>
</dbReference>
<reference evidence="10" key="1">
    <citation type="submission" date="2025-08" db="UniProtKB">
        <authorList>
            <consortium name="RefSeq"/>
        </authorList>
    </citation>
    <scope>IDENTIFICATION</scope>
    <source>
        <tissue evidence="10">Young leaves</tissue>
    </source>
</reference>
<evidence type="ECO:0000256" key="7">
    <source>
        <dbReference type="SAM" id="MobiDB-lite"/>
    </source>
</evidence>
<dbReference type="Proteomes" id="UP000504608">
    <property type="component" value="Unplaced"/>
</dbReference>
<evidence type="ECO:0000256" key="5">
    <source>
        <dbReference type="ARBA" id="ARBA00023242"/>
    </source>
</evidence>
<keyword evidence="2" id="KW-0805">Transcription regulation</keyword>
<keyword evidence="5" id="KW-0539">Nucleus</keyword>
<keyword evidence="3" id="KW-0238">DNA-binding</keyword>
<sequence length="346" mass="38934">MEHKSLITELTQGKEMAIQLKTHLPSPMAIQLKTHLPSPPPPGSSPQALIFLTEMIQSSFESALLLLNWNPKDPSEEEEEEEEEEPTKNKRKNSSRDVLLKRRKLLPKWTEEVKVGSGSAAEGPLNDGHSWRKYGQKDIHGANFPRCYYRCTHRNVRGCLATKQVQKSDNDPNIFEVTYRGQHTCNQSANLGLISVSNRNEIPEETHQNQQNPNSEILFNFGEQQHFGLKIKTEDFDDVFPPFCFGSETVDENVFLEQMMEPGFVADGNWSAAAVSSATSETAWDLSGYGGEIQGVQSSEQSNMTEMVSATTSVTNSPIGNGDWDLSLDKIDFDQFFHFDRLDFIS</sequence>
<keyword evidence="4" id="KW-0804">Transcription</keyword>
<organism evidence="9 10">
    <name type="scientific">Cucurbita maxima</name>
    <name type="common">Pumpkin</name>
    <name type="synonym">Winter squash</name>
    <dbReference type="NCBI Taxonomy" id="3661"/>
    <lineage>
        <taxon>Eukaryota</taxon>
        <taxon>Viridiplantae</taxon>
        <taxon>Streptophyta</taxon>
        <taxon>Embryophyta</taxon>
        <taxon>Tracheophyta</taxon>
        <taxon>Spermatophyta</taxon>
        <taxon>Magnoliopsida</taxon>
        <taxon>eudicotyledons</taxon>
        <taxon>Gunneridae</taxon>
        <taxon>Pentapetalae</taxon>
        <taxon>rosids</taxon>
        <taxon>fabids</taxon>
        <taxon>Cucurbitales</taxon>
        <taxon>Cucurbitaceae</taxon>
        <taxon>Cucurbiteae</taxon>
        <taxon>Cucurbita</taxon>
    </lineage>
</organism>
<gene>
    <name evidence="10" type="primary">LOC111473324</name>
</gene>
<comment type="subcellular location">
    <subcellularLocation>
        <location evidence="1">Nucleus</location>
    </subcellularLocation>
</comment>
<evidence type="ECO:0000256" key="1">
    <source>
        <dbReference type="ARBA" id="ARBA00004123"/>
    </source>
</evidence>
<comment type="similarity">
    <text evidence="6">Belongs to the WRKY group III family.</text>
</comment>
<dbReference type="SUPFAM" id="SSF118290">
    <property type="entry name" value="WRKY DNA-binding domain"/>
    <property type="match status" value="1"/>
</dbReference>
<evidence type="ECO:0000256" key="2">
    <source>
        <dbReference type="ARBA" id="ARBA00023015"/>
    </source>
</evidence>
<evidence type="ECO:0000256" key="4">
    <source>
        <dbReference type="ARBA" id="ARBA00023163"/>
    </source>
</evidence>
<dbReference type="PANTHER" id="PTHR32096:SF133">
    <property type="entry name" value="WRKY TRANSCRIPTION FACTOR 41-RELATED"/>
    <property type="match status" value="1"/>
</dbReference>
<accession>A0A6J1II79</accession>
<dbReference type="PROSITE" id="PS50811">
    <property type="entry name" value="WRKY"/>
    <property type="match status" value="1"/>
</dbReference>
<keyword evidence="9" id="KW-1185">Reference proteome</keyword>
<dbReference type="Gene3D" id="2.20.25.80">
    <property type="entry name" value="WRKY domain"/>
    <property type="match status" value="1"/>
</dbReference>
<evidence type="ECO:0000256" key="6">
    <source>
        <dbReference type="ARBA" id="ARBA00060850"/>
    </source>
</evidence>
<evidence type="ECO:0000313" key="10">
    <source>
        <dbReference type="RefSeq" id="XP_022974644.1"/>
    </source>
</evidence>
<feature type="domain" description="WRKY" evidence="8">
    <location>
        <begin position="120"/>
        <end position="188"/>
    </location>
</feature>
<dbReference type="InterPro" id="IPR036576">
    <property type="entry name" value="WRKY_dom_sf"/>
</dbReference>
<dbReference type="PANTHER" id="PTHR32096">
    <property type="entry name" value="WRKY TRANSCRIPTION FACTOR 30-RELATED-RELATED"/>
    <property type="match status" value="1"/>
</dbReference>
<evidence type="ECO:0000313" key="9">
    <source>
        <dbReference type="Proteomes" id="UP000504608"/>
    </source>
</evidence>
<dbReference type="GO" id="GO:0000976">
    <property type="term" value="F:transcription cis-regulatory region binding"/>
    <property type="evidence" value="ECO:0007669"/>
    <property type="project" value="TreeGrafter"/>
</dbReference>
<dbReference type="GO" id="GO:0009751">
    <property type="term" value="P:response to salicylic acid"/>
    <property type="evidence" value="ECO:0007669"/>
    <property type="project" value="UniProtKB-ARBA"/>
</dbReference>
<dbReference type="GO" id="GO:0042542">
    <property type="term" value="P:response to hydrogen peroxide"/>
    <property type="evidence" value="ECO:0007669"/>
    <property type="project" value="UniProtKB-ARBA"/>
</dbReference>
<dbReference type="GO" id="GO:0003700">
    <property type="term" value="F:DNA-binding transcription factor activity"/>
    <property type="evidence" value="ECO:0007669"/>
    <property type="project" value="InterPro"/>
</dbReference>
<dbReference type="GeneID" id="111473324"/>
<evidence type="ECO:0000259" key="8">
    <source>
        <dbReference type="PROSITE" id="PS50811"/>
    </source>
</evidence>
<dbReference type="OrthoDB" id="1888929at2759"/>